<dbReference type="EMBL" id="CP019948">
    <property type="protein sequence ID" value="ARN79957.1"/>
    <property type="molecule type" value="Genomic_DNA"/>
</dbReference>
<protein>
    <recommendedName>
        <fullName evidence="4">Exosortase/archaeosortase family protein</fullName>
    </recommendedName>
</protein>
<keyword evidence="1" id="KW-1133">Transmembrane helix</keyword>
<feature type="transmembrane region" description="Helical" evidence="1">
    <location>
        <begin position="86"/>
        <end position="113"/>
    </location>
</feature>
<dbReference type="RefSeq" id="WP_085770010.1">
    <property type="nucleotide sequence ID" value="NZ_AP027149.1"/>
</dbReference>
<feature type="transmembrane region" description="Helical" evidence="1">
    <location>
        <begin position="217"/>
        <end position="242"/>
    </location>
</feature>
<dbReference type="AlphaFoldDB" id="A0A1W6MQU6"/>
<sequence>MKGSFATTSESIANGAVFRLLSALRAPSDRLVLMVFFFSLFCLDYLPILIEGQAFPTIPLIALYAIACMLRRLGADAVLSWPDYMLLALAGLALAHPWRHMGGLVLTLLGLWFCMRRDARLAAIGQLSLGLACLELWGPVVQSAVEEFLLPVETSFAFLTLSHLGAFELIGNAISGAGGHTIVVEASCSAFLNVVAAALLWLSFLKIQGQAASRRQWVVLLLGVSWIVLVNTARLNLCAWSMESYMFWHEGAGVAILEWLLLGGLLALFYFGLDDEYRSRPQ</sequence>
<gene>
    <name evidence="2" type="ORF">B1812_01440</name>
</gene>
<name>A0A1W6MQU6_9HYPH</name>
<proteinExistence type="predicted"/>
<feature type="transmembrane region" description="Helical" evidence="1">
    <location>
        <begin position="149"/>
        <end position="170"/>
    </location>
</feature>
<dbReference type="Proteomes" id="UP000193978">
    <property type="component" value="Chromosome"/>
</dbReference>
<reference evidence="2 3" key="1">
    <citation type="submission" date="2017-02" db="EMBL/GenBank/DDBJ databases">
        <authorList>
            <person name="Peterson S.W."/>
        </authorList>
    </citation>
    <scope>NUCLEOTIDE SEQUENCE [LARGE SCALE GENOMIC DNA]</scope>
    <source>
        <strain evidence="2 3">S285</strain>
    </source>
</reference>
<feature type="transmembrane region" description="Helical" evidence="1">
    <location>
        <begin position="119"/>
        <end position="137"/>
    </location>
</feature>
<evidence type="ECO:0000313" key="3">
    <source>
        <dbReference type="Proteomes" id="UP000193978"/>
    </source>
</evidence>
<feature type="transmembrane region" description="Helical" evidence="1">
    <location>
        <begin position="254"/>
        <end position="273"/>
    </location>
</feature>
<dbReference type="OrthoDB" id="8456980at2"/>
<evidence type="ECO:0000256" key="1">
    <source>
        <dbReference type="SAM" id="Phobius"/>
    </source>
</evidence>
<keyword evidence="1" id="KW-0812">Transmembrane</keyword>
<dbReference type="STRING" id="655015.B1812_01440"/>
<keyword evidence="3" id="KW-1185">Reference proteome</keyword>
<dbReference type="KEGG" id="mbry:B1812_01440"/>
<feature type="transmembrane region" description="Helical" evidence="1">
    <location>
        <begin position="56"/>
        <end position="74"/>
    </location>
</feature>
<feature type="transmembrane region" description="Helical" evidence="1">
    <location>
        <begin position="31"/>
        <end position="50"/>
    </location>
</feature>
<organism evidence="2 3">
    <name type="scientific">Methylocystis bryophila</name>
    <dbReference type="NCBI Taxonomy" id="655015"/>
    <lineage>
        <taxon>Bacteria</taxon>
        <taxon>Pseudomonadati</taxon>
        <taxon>Pseudomonadota</taxon>
        <taxon>Alphaproteobacteria</taxon>
        <taxon>Hyphomicrobiales</taxon>
        <taxon>Methylocystaceae</taxon>
        <taxon>Methylocystis</taxon>
    </lineage>
</organism>
<keyword evidence="1" id="KW-0472">Membrane</keyword>
<evidence type="ECO:0000313" key="2">
    <source>
        <dbReference type="EMBL" id="ARN79957.1"/>
    </source>
</evidence>
<feature type="transmembrane region" description="Helical" evidence="1">
    <location>
        <begin position="182"/>
        <end position="205"/>
    </location>
</feature>
<evidence type="ECO:0008006" key="4">
    <source>
        <dbReference type="Google" id="ProtNLM"/>
    </source>
</evidence>
<accession>A0A1W6MQU6</accession>